<dbReference type="Pfam" id="PF00583">
    <property type="entry name" value="Acetyltransf_1"/>
    <property type="match status" value="1"/>
</dbReference>
<dbReference type="SUPFAM" id="SSF46785">
    <property type="entry name" value="Winged helix' DNA-binding domain"/>
    <property type="match status" value="1"/>
</dbReference>
<dbReference type="InterPro" id="IPR036390">
    <property type="entry name" value="WH_DNA-bd_sf"/>
</dbReference>
<keyword evidence="1 4" id="KW-0808">Transferase</keyword>
<dbReference type="InterPro" id="IPR036388">
    <property type="entry name" value="WH-like_DNA-bd_sf"/>
</dbReference>
<dbReference type="PANTHER" id="PTHR13947:SF37">
    <property type="entry name" value="LD18367P"/>
    <property type="match status" value="1"/>
</dbReference>
<organism evidence="4 5">
    <name type="scientific">Falsiroseomonas stagni DSM 19981</name>
    <dbReference type="NCBI Taxonomy" id="1123062"/>
    <lineage>
        <taxon>Bacteria</taxon>
        <taxon>Pseudomonadati</taxon>
        <taxon>Pseudomonadota</taxon>
        <taxon>Alphaproteobacteria</taxon>
        <taxon>Acetobacterales</taxon>
        <taxon>Roseomonadaceae</taxon>
        <taxon>Falsiroseomonas</taxon>
    </lineage>
</organism>
<dbReference type="PANTHER" id="PTHR13947">
    <property type="entry name" value="GNAT FAMILY N-ACETYLTRANSFERASE"/>
    <property type="match status" value="1"/>
</dbReference>
<dbReference type="SUPFAM" id="SSF55729">
    <property type="entry name" value="Acyl-CoA N-acyltransferases (Nat)"/>
    <property type="match status" value="1"/>
</dbReference>
<evidence type="ECO:0000313" key="4">
    <source>
        <dbReference type="EMBL" id="SFK72150.1"/>
    </source>
</evidence>
<evidence type="ECO:0000259" key="3">
    <source>
        <dbReference type="PROSITE" id="PS51186"/>
    </source>
</evidence>
<sequence length="319" mass="33933">MSDAPKPDPVAAIRRFSRFYTRRIGLLHERYLGTALTLPEGRLVWELADRGTAAPGRLAAELGLDAGYLSRLVKGLEERGLLARRPDPDDARSSLLSLTAAGQAAFATIDGQSRAEVAGLVAGLPAAEQDRLVAALGTAEQLLGGGAPAFVLRPPRPGDIGHVVSRHGALYAAEFGWDGSFEGLVAEIAAGFIRDFDPAREACWIAERGGAIVGSAFLVKHAADTAKIRLVYVEPSARGLGIGAAMVAACIAFARTKGYRRVTLWTHSILLAARRIYERAGFRLVASEPHRSFGHDLVAETWDLVIDDPPVMAGQPIAG</sequence>
<feature type="domain" description="HTH marR-type" evidence="2">
    <location>
        <begin position="6"/>
        <end position="141"/>
    </location>
</feature>
<dbReference type="STRING" id="1123062.SAMN02745775_106128"/>
<dbReference type="GO" id="GO:0008080">
    <property type="term" value="F:N-acetyltransferase activity"/>
    <property type="evidence" value="ECO:0007669"/>
    <property type="project" value="InterPro"/>
</dbReference>
<dbReference type="Gene3D" id="1.10.10.10">
    <property type="entry name" value="Winged helix-like DNA-binding domain superfamily/Winged helix DNA-binding domain"/>
    <property type="match status" value="1"/>
</dbReference>
<dbReference type="GO" id="GO:0003700">
    <property type="term" value="F:DNA-binding transcription factor activity"/>
    <property type="evidence" value="ECO:0007669"/>
    <property type="project" value="InterPro"/>
</dbReference>
<reference evidence="4 5" key="1">
    <citation type="submission" date="2016-10" db="EMBL/GenBank/DDBJ databases">
        <authorList>
            <person name="de Groot N.N."/>
        </authorList>
    </citation>
    <scope>NUCLEOTIDE SEQUENCE [LARGE SCALE GENOMIC DNA]</scope>
    <source>
        <strain evidence="4 5">DSM 19981</strain>
    </source>
</reference>
<evidence type="ECO:0000313" key="5">
    <source>
        <dbReference type="Proteomes" id="UP000199473"/>
    </source>
</evidence>
<proteinExistence type="predicted"/>
<dbReference type="SMART" id="SM00347">
    <property type="entry name" value="HTH_MARR"/>
    <property type="match status" value="1"/>
</dbReference>
<dbReference type="Gene3D" id="3.40.630.30">
    <property type="match status" value="1"/>
</dbReference>
<dbReference type="Pfam" id="PF01047">
    <property type="entry name" value="MarR"/>
    <property type="match status" value="1"/>
</dbReference>
<gene>
    <name evidence="4" type="ORF">SAMN02745775_106128</name>
</gene>
<dbReference type="Proteomes" id="UP000199473">
    <property type="component" value="Unassembled WGS sequence"/>
</dbReference>
<dbReference type="PRINTS" id="PR00598">
    <property type="entry name" value="HTHMARR"/>
</dbReference>
<keyword evidence="5" id="KW-1185">Reference proteome</keyword>
<dbReference type="EMBL" id="FOSQ01000006">
    <property type="protein sequence ID" value="SFK72150.1"/>
    <property type="molecule type" value="Genomic_DNA"/>
</dbReference>
<dbReference type="PROSITE" id="PS50995">
    <property type="entry name" value="HTH_MARR_2"/>
    <property type="match status" value="1"/>
</dbReference>
<name>A0A1I4BUQ0_9PROT</name>
<dbReference type="RefSeq" id="WP_092960980.1">
    <property type="nucleotide sequence ID" value="NZ_FOSQ01000006.1"/>
</dbReference>
<dbReference type="PROSITE" id="PS51186">
    <property type="entry name" value="GNAT"/>
    <property type="match status" value="1"/>
</dbReference>
<evidence type="ECO:0000256" key="1">
    <source>
        <dbReference type="ARBA" id="ARBA00022679"/>
    </source>
</evidence>
<feature type="domain" description="N-acetyltransferase" evidence="3">
    <location>
        <begin position="150"/>
        <end position="303"/>
    </location>
</feature>
<dbReference type="CDD" id="cd04301">
    <property type="entry name" value="NAT_SF"/>
    <property type="match status" value="1"/>
</dbReference>
<dbReference type="AlphaFoldDB" id="A0A1I4BUQ0"/>
<dbReference type="InterPro" id="IPR016181">
    <property type="entry name" value="Acyl_CoA_acyltransferase"/>
</dbReference>
<dbReference type="InterPro" id="IPR050769">
    <property type="entry name" value="NAT_camello-type"/>
</dbReference>
<evidence type="ECO:0000259" key="2">
    <source>
        <dbReference type="PROSITE" id="PS50995"/>
    </source>
</evidence>
<accession>A0A1I4BUQ0</accession>
<dbReference type="InterPro" id="IPR000182">
    <property type="entry name" value="GNAT_dom"/>
</dbReference>
<dbReference type="InterPro" id="IPR000835">
    <property type="entry name" value="HTH_MarR-typ"/>
</dbReference>
<dbReference type="OrthoDB" id="273614at2"/>
<protein>
    <submittedName>
        <fullName evidence="4">Transcriptional regulator, MarR family with acetyltransferase activity</fullName>
    </submittedName>
</protein>